<evidence type="ECO:0000259" key="5">
    <source>
        <dbReference type="Pfam" id="PF13439"/>
    </source>
</evidence>
<feature type="domain" description="Glycosyltransferase subfamily 4-like N-terminal" evidence="5">
    <location>
        <begin position="14"/>
        <end position="176"/>
    </location>
</feature>
<comment type="caution">
    <text evidence="6">The sequence shown here is derived from an EMBL/GenBank/DDBJ whole genome shotgun (WGS) entry which is preliminary data.</text>
</comment>
<feature type="domain" description="Glycosyl transferase family 1" evidence="4">
    <location>
        <begin position="193"/>
        <end position="345"/>
    </location>
</feature>
<dbReference type="PANTHER" id="PTHR45947">
    <property type="entry name" value="SULFOQUINOVOSYL TRANSFERASE SQD2"/>
    <property type="match status" value="1"/>
</dbReference>
<protein>
    <recommendedName>
        <fullName evidence="1">D-inositol 3-phosphate glycosyltransferase</fullName>
    </recommendedName>
</protein>
<reference evidence="6" key="1">
    <citation type="submission" date="2023-06" db="EMBL/GenBank/DDBJ databases">
        <title>MT1 and MT2 Draft Genomes of Novel Species.</title>
        <authorList>
            <person name="Venkateswaran K."/>
        </authorList>
    </citation>
    <scope>NUCLEOTIDE SEQUENCE</scope>
    <source>
        <strain evidence="6">F6_8S_P_1B</strain>
    </source>
</reference>
<dbReference type="Gene3D" id="3.40.50.2000">
    <property type="entry name" value="Glycogen Phosphorylase B"/>
    <property type="match status" value="2"/>
</dbReference>
<keyword evidence="3 6" id="KW-0808">Transferase</keyword>
<keyword evidence="7" id="KW-1185">Reference proteome</keyword>
<dbReference type="Proteomes" id="UP001174208">
    <property type="component" value="Unassembled WGS sequence"/>
</dbReference>
<proteinExistence type="predicted"/>
<evidence type="ECO:0000256" key="3">
    <source>
        <dbReference type="ARBA" id="ARBA00022679"/>
    </source>
</evidence>
<dbReference type="EMBL" id="JAROCF010000001">
    <property type="protein sequence ID" value="MDN4614375.1"/>
    <property type="molecule type" value="Genomic_DNA"/>
</dbReference>
<sequence length="387" mass="41427">MRVAVVSESFLPTVNGVTTSVLRVLDHLADQGHEAIVICPDAGAPAEYRGFPIHQVPSIAYRQFPVGLPSPQVQRILARFQPDVLHAASPFFLGAQAIAACNRLGVPSVAIYQTDVAGFARRNGLGMTSSIAWKYVRWVHDGADLTLAPSSASEDDLRQAGVGRVQRWGRGVDLERYHPNHRRTPEAAALRERLSPDGEVVVGYVGRVAPEKQVERLRALRGLPGVSVAIVGDGPSRDLVARELRGMPVTWLGRLGGAELGTAYAAFDLFVHTGSEETFGQTVQEAHASGLPVVAPAAGGPIDLVEHGVDGFLYPPADERALRAAVHTIVGDTPLRLRMGEAGRRAVLGRDWAGVCGELVRHYERVIVAACEQADAEAAGRIPSLRA</sequence>
<dbReference type="SUPFAM" id="SSF53756">
    <property type="entry name" value="UDP-Glycosyltransferase/glycogen phosphorylase"/>
    <property type="match status" value="1"/>
</dbReference>
<dbReference type="Pfam" id="PF00534">
    <property type="entry name" value="Glycos_transf_1"/>
    <property type="match status" value="1"/>
</dbReference>
<evidence type="ECO:0000256" key="1">
    <source>
        <dbReference type="ARBA" id="ARBA00021292"/>
    </source>
</evidence>
<dbReference type="PANTHER" id="PTHR45947:SF3">
    <property type="entry name" value="SULFOQUINOVOSYL TRANSFERASE SQD2"/>
    <property type="match status" value="1"/>
</dbReference>
<evidence type="ECO:0000256" key="2">
    <source>
        <dbReference type="ARBA" id="ARBA00022676"/>
    </source>
</evidence>
<dbReference type="GO" id="GO:0016757">
    <property type="term" value="F:glycosyltransferase activity"/>
    <property type="evidence" value="ECO:0007669"/>
    <property type="project" value="UniProtKB-KW"/>
</dbReference>
<gene>
    <name evidence="6" type="ORF">P5G50_07925</name>
</gene>
<name>A0ABT8KA90_9MICO</name>
<evidence type="ECO:0000313" key="6">
    <source>
        <dbReference type="EMBL" id="MDN4614375.1"/>
    </source>
</evidence>
<keyword evidence="2 6" id="KW-0328">Glycosyltransferase</keyword>
<accession>A0ABT8KA90</accession>
<dbReference type="InterPro" id="IPR001296">
    <property type="entry name" value="Glyco_trans_1"/>
</dbReference>
<evidence type="ECO:0000259" key="4">
    <source>
        <dbReference type="Pfam" id="PF00534"/>
    </source>
</evidence>
<dbReference type="InterPro" id="IPR050194">
    <property type="entry name" value="Glycosyltransferase_grp1"/>
</dbReference>
<dbReference type="InterPro" id="IPR028098">
    <property type="entry name" value="Glyco_trans_4-like_N"/>
</dbReference>
<dbReference type="CDD" id="cd03814">
    <property type="entry name" value="GT4-like"/>
    <property type="match status" value="1"/>
</dbReference>
<organism evidence="6 7">
    <name type="scientific">Leifsonia williamsii</name>
    <dbReference type="NCBI Taxonomy" id="3035919"/>
    <lineage>
        <taxon>Bacteria</taxon>
        <taxon>Bacillati</taxon>
        <taxon>Actinomycetota</taxon>
        <taxon>Actinomycetes</taxon>
        <taxon>Micrococcales</taxon>
        <taxon>Microbacteriaceae</taxon>
        <taxon>Leifsonia</taxon>
    </lineage>
</organism>
<dbReference type="RefSeq" id="WP_301211175.1">
    <property type="nucleotide sequence ID" value="NZ_JAROCF010000001.1"/>
</dbReference>
<dbReference type="Pfam" id="PF13439">
    <property type="entry name" value="Glyco_transf_4"/>
    <property type="match status" value="1"/>
</dbReference>
<evidence type="ECO:0000313" key="7">
    <source>
        <dbReference type="Proteomes" id="UP001174208"/>
    </source>
</evidence>